<feature type="transmembrane region" description="Helical" evidence="14">
    <location>
        <begin position="107"/>
        <end position="132"/>
    </location>
</feature>
<dbReference type="PANTHER" id="PTHR39188:SF3">
    <property type="entry name" value="STAGE IV SPORULATION PROTEIN FB"/>
    <property type="match status" value="1"/>
</dbReference>
<keyword evidence="11 14" id="KW-0482">Metalloprotease</keyword>
<dbReference type="SUPFAM" id="SSF54631">
    <property type="entry name" value="CBS-domain pair"/>
    <property type="match status" value="1"/>
</dbReference>
<evidence type="ECO:0000256" key="16">
    <source>
        <dbReference type="SAM" id="MobiDB-lite"/>
    </source>
</evidence>
<evidence type="ECO:0000256" key="8">
    <source>
        <dbReference type="ARBA" id="ARBA00022801"/>
    </source>
</evidence>
<accession>A0ABT3L6Y7</accession>
<dbReference type="CDD" id="cd04639">
    <property type="entry name" value="CBS_pair_peptidase_M50"/>
    <property type="match status" value="1"/>
</dbReference>
<evidence type="ECO:0000256" key="4">
    <source>
        <dbReference type="ARBA" id="ARBA00022670"/>
    </source>
</evidence>
<comment type="subcellular location">
    <subcellularLocation>
        <location evidence="1 14">Cell membrane</location>
        <topology evidence="1 14">Multi-pass membrane protein</topology>
    </subcellularLocation>
</comment>
<keyword evidence="13 14" id="KW-0472">Membrane</keyword>
<dbReference type="RefSeq" id="WP_265265058.1">
    <property type="nucleotide sequence ID" value="NZ_JAIHOM010000061.1"/>
</dbReference>
<keyword evidence="19" id="KW-1185">Reference proteome</keyword>
<dbReference type="Pfam" id="PF02163">
    <property type="entry name" value="Peptidase_M50"/>
    <property type="match status" value="2"/>
</dbReference>
<keyword evidence="3 14" id="KW-1003">Cell membrane</keyword>
<evidence type="ECO:0000256" key="10">
    <source>
        <dbReference type="ARBA" id="ARBA00022989"/>
    </source>
</evidence>
<evidence type="ECO:0000256" key="2">
    <source>
        <dbReference type="ARBA" id="ARBA00007931"/>
    </source>
</evidence>
<evidence type="ECO:0000256" key="15">
    <source>
        <dbReference type="PROSITE-ProRule" id="PRU00703"/>
    </source>
</evidence>
<evidence type="ECO:0000256" key="12">
    <source>
        <dbReference type="ARBA" id="ARBA00023122"/>
    </source>
</evidence>
<gene>
    <name evidence="18" type="ORF">K4A83_13190</name>
</gene>
<dbReference type="CDD" id="cd06164">
    <property type="entry name" value="S2P-M50_SpoIVFB_CBS"/>
    <property type="match status" value="1"/>
</dbReference>
<evidence type="ECO:0000256" key="9">
    <source>
        <dbReference type="ARBA" id="ARBA00022833"/>
    </source>
</evidence>
<dbReference type="Proteomes" id="UP001526426">
    <property type="component" value="Unassembled WGS sequence"/>
</dbReference>
<evidence type="ECO:0000256" key="6">
    <source>
        <dbReference type="ARBA" id="ARBA00022723"/>
    </source>
</evidence>
<feature type="region of interest" description="Disordered" evidence="16">
    <location>
        <begin position="369"/>
        <end position="388"/>
    </location>
</feature>
<dbReference type="GO" id="GO:0006508">
    <property type="term" value="P:proteolysis"/>
    <property type="evidence" value="ECO:0007669"/>
    <property type="project" value="UniProtKB-KW"/>
</dbReference>
<dbReference type="Pfam" id="PF00571">
    <property type="entry name" value="CBS"/>
    <property type="match status" value="1"/>
</dbReference>
<dbReference type="GO" id="GO:0008233">
    <property type="term" value="F:peptidase activity"/>
    <property type="evidence" value="ECO:0007669"/>
    <property type="project" value="UniProtKB-KW"/>
</dbReference>
<reference evidence="18 19" key="1">
    <citation type="submission" date="2021-08" db="EMBL/GenBank/DDBJ databases">
        <title>Draft genome sequence of Spirulina subsalsa with high tolerance to salinity and hype-accumulation of phycocyanin.</title>
        <authorList>
            <person name="Pei H."/>
            <person name="Jiang L."/>
        </authorList>
    </citation>
    <scope>NUCLEOTIDE SEQUENCE [LARGE SCALE GENOMIC DNA]</scope>
    <source>
        <strain evidence="18 19">FACHB-351</strain>
    </source>
</reference>
<feature type="transmembrane region" description="Helical" evidence="14">
    <location>
        <begin position="12"/>
        <end position="35"/>
    </location>
</feature>
<evidence type="ECO:0000259" key="17">
    <source>
        <dbReference type="PROSITE" id="PS51371"/>
    </source>
</evidence>
<comment type="similarity">
    <text evidence="2 14">Belongs to the peptidase M50B family.</text>
</comment>
<evidence type="ECO:0000256" key="11">
    <source>
        <dbReference type="ARBA" id="ARBA00023049"/>
    </source>
</evidence>
<dbReference type="InterPro" id="IPR000644">
    <property type="entry name" value="CBS_dom"/>
</dbReference>
<proteinExistence type="inferred from homology"/>
<keyword evidence="6 14" id="KW-0479">Metal-binding</keyword>
<evidence type="ECO:0000313" key="19">
    <source>
        <dbReference type="Proteomes" id="UP001526426"/>
    </source>
</evidence>
<feature type="compositionally biased region" description="Low complexity" evidence="16">
    <location>
        <begin position="373"/>
        <end position="388"/>
    </location>
</feature>
<evidence type="ECO:0000256" key="7">
    <source>
        <dbReference type="ARBA" id="ARBA00022737"/>
    </source>
</evidence>
<comment type="cofactor">
    <cofactor evidence="14">
        <name>Zn(2+)</name>
        <dbReference type="ChEBI" id="CHEBI:29105"/>
    </cofactor>
    <text evidence="14">Binds 1 zinc ion per subunit.</text>
</comment>
<comment type="caution">
    <text evidence="18">The sequence shown here is derived from an EMBL/GenBank/DDBJ whole genome shotgun (WGS) entry which is preliminary data.</text>
</comment>
<keyword evidence="8 14" id="KW-0378">Hydrolase</keyword>
<feature type="transmembrane region" description="Helical" evidence="14">
    <location>
        <begin position="194"/>
        <end position="225"/>
    </location>
</feature>
<organism evidence="18 19">
    <name type="scientific">Spirulina subsalsa FACHB-351</name>
    <dbReference type="NCBI Taxonomy" id="234711"/>
    <lineage>
        <taxon>Bacteria</taxon>
        <taxon>Bacillati</taxon>
        <taxon>Cyanobacteriota</taxon>
        <taxon>Cyanophyceae</taxon>
        <taxon>Spirulinales</taxon>
        <taxon>Spirulinaceae</taxon>
        <taxon>Spirulina</taxon>
    </lineage>
</organism>
<feature type="transmembrane region" description="Helical" evidence="14">
    <location>
        <begin position="73"/>
        <end position="95"/>
    </location>
</feature>
<feature type="transmembrane region" description="Helical" evidence="14">
    <location>
        <begin position="47"/>
        <end position="67"/>
    </location>
</feature>
<dbReference type="PIRSF" id="PIRSF006404">
    <property type="entry name" value="UCP006404_Pept_M50_CBS"/>
    <property type="match status" value="1"/>
</dbReference>
<dbReference type="InterPro" id="IPR008915">
    <property type="entry name" value="Peptidase_M50"/>
</dbReference>
<keyword evidence="4 14" id="KW-0645">Protease</keyword>
<evidence type="ECO:0000256" key="13">
    <source>
        <dbReference type="ARBA" id="ARBA00023136"/>
    </source>
</evidence>
<evidence type="ECO:0000256" key="14">
    <source>
        <dbReference type="PIRNR" id="PIRNR006404"/>
    </source>
</evidence>
<sequence length="388" mass="41616">MNRTSNNIQVGSILGIPFFINPSWFIVLALGTWLFGQQFANFPQINGLMATLLGLSTALLLFASVLAHELGHSIAALSQGIEVRSITLFLFGGLAMLEKESDTPFKAFLIAIAGPAVSFLLCIVFTLLGVYLPLPLPLTGLLSLLASINLVLGIFNLIPGLPLDGGNILKALVWQVTGNPNKGLLYASRVGQGVGIFGIMLGLLGILGISSYGSFWTLLIGLFLLQNAGLSAQSAQVQETLDHYTAQDAITPNSPVVSADLTLREFVNNYVIGHNPWSRFLITNEAGELMGELAVDQLKTVPTSLWTETRVQDLMQPTDMSQTVSANESLLEVVKRIEEKKTLQLTVLSAEGKVLGLVEKASILELLSQKNQPSDSPVSTSSPSRSLS</sequence>
<protein>
    <recommendedName>
        <fullName evidence="14">Zinc metalloprotease</fullName>
    </recommendedName>
</protein>
<name>A0ABT3L6Y7_9CYAN</name>
<evidence type="ECO:0000313" key="18">
    <source>
        <dbReference type="EMBL" id="MCW6037217.1"/>
    </source>
</evidence>
<dbReference type="InterPro" id="IPR046342">
    <property type="entry name" value="CBS_dom_sf"/>
</dbReference>
<keyword evidence="12 15" id="KW-0129">CBS domain</keyword>
<dbReference type="InterPro" id="IPR016483">
    <property type="entry name" value="UCP006404_Pept_M50_CBS"/>
</dbReference>
<dbReference type="EMBL" id="JAIHOM010000061">
    <property type="protein sequence ID" value="MCW6037217.1"/>
    <property type="molecule type" value="Genomic_DNA"/>
</dbReference>
<evidence type="ECO:0000256" key="1">
    <source>
        <dbReference type="ARBA" id="ARBA00004651"/>
    </source>
</evidence>
<feature type="transmembrane region" description="Helical" evidence="14">
    <location>
        <begin position="138"/>
        <end position="158"/>
    </location>
</feature>
<dbReference type="PROSITE" id="PS51371">
    <property type="entry name" value="CBS"/>
    <property type="match status" value="1"/>
</dbReference>
<keyword evidence="10 14" id="KW-1133">Transmembrane helix</keyword>
<dbReference type="Gene3D" id="3.10.580.10">
    <property type="entry name" value="CBS-domain"/>
    <property type="match status" value="1"/>
</dbReference>
<evidence type="ECO:0000256" key="5">
    <source>
        <dbReference type="ARBA" id="ARBA00022692"/>
    </source>
</evidence>
<keyword evidence="7" id="KW-0677">Repeat</keyword>
<keyword evidence="5 14" id="KW-0812">Transmembrane</keyword>
<keyword evidence="9 14" id="KW-0862">Zinc</keyword>
<feature type="domain" description="CBS" evidence="17">
    <location>
        <begin position="315"/>
        <end position="374"/>
    </location>
</feature>
<evidence type="ECO:0000256" key="3">
    <source>
        <dbReference type="ARBA" id="ARBA00022475"/>
    </source>
</evidence>
<dbReference type="PANTHER" id="PTHR39188">
    <property type="entry name" value="MEMBRANE-ASSOCIATED ZINC METALLOPROTEASE M50B"/>
    <property type="match status" value="1"/>
</dbReference>